<dbReference type="InterPro" id="IPR012967">
    <property type="entry name" value="COMT_dimerisation"/>
</dbReference>
<dbReference type="PIRSF" id="PIRSF005739">
    <property type="entry name" value="O-mtase"/>
    <property type="match status" value="1"/>
</dbReference>
<keyword evidence="2 7" id="KW-0808">Transferase</keyword>
<evidence type="ECO:0000256" key="1">
    <source>
        <dbReference type="ARBA" id="ARBA00022603"/>
    </source>
</evidence>
<proteinExistence type="predicted"/>
<dbReference type="Gene3D" id="3.40.50.150">
    <property type="entry name" value="Vaccinia Virus protein VP39"/>
    <property type="match status" value="1"/>
</dbReference>
<dbReference type="SUPFAM" id="SSF53335">
    <property type="entry name" value="S-adenosyl-L-methionine-dependent methyltransferases"/>
    <property type="match status" value="1"/>
</dbReference>
<dbReference type="InterPro" id="IPR016461">
    <property type="entry name" value="COMT-like"/>
</dbReference>
<organism evidence="7 8">
    <name type="scientific">Streptomyces eurocidicus</name>
    <name type="common">Streptoverticillium eurocidicus</name>
    <dbReference type="NCBI Taxonomy" id="66423"/>
    <lineage>
        <taxon>Bacteria</taxon>
        <taxon>Bacillati</taxon>
        <taxon>Actinomycetota</taxon>
        <taxon>Actinomycetes</taxon>
        <taxon>Kitasatosporales</taxon>
        <taxon>Streptomycetaceae</taxon>
        <taxon>Streptomyces</taxon>
    </lineage>
</organism>
<name>A0A2N8NUH4_STREU</name>
<dbReference type="GO" id="GO:0046983">
    <property type="term" value="F:protein dimerization activity"/>
    <property type="evidence" value="ECO:0007669"/>
    <property type="project" value="InterPro"/>
</dbReference>
<dbReference type="PANTHER" id="PTHR43712:SF2">
    <property type="entry name" value="O-METHYLTRANSFERASE CICE"/>
    <property type="match status" value="1"/>
</dbReference>
<accession>A0A2N8NUH4</accession>
<dbReference type="PROSITE" id="PS51683">
    <property type="entry name" value="SAM_OMT_II"/>
    <property type="match status" value="1"/>
</dbReference>
<dbReference type="Gene3D" id="1.10.10.10">
    <property type="entry name" value="Winged helix-like DNA-binding domain superfamily/Winged helix DNA-binding domain"/>
    <property type="match status" value="1"/>
</dbReference>
<evidence type="ECO:0000313" key="7">
    <source>
        <dbReference type="EMBL" id="PNE32418.1"/>
    </source>
</evidence>
<evidence type="ECO:0000259" key="5">
    <source>
        <dbReference type="Pfam" id="PF08100"/>
    </source>
</evidence>
<dbReference type="Proteomes" id="UP000235945">
    <property type="component" value="Unassembled WGS sequence"/>
</dbReference>
<dbReference type="GO" id="GO:0008171">
    <property type="term" value="F:O-methyltransferase activity"/>
    <property type="evidence" value="ECO:0007669"/>
    <property type="project" value="InterPro"/>
</dbReference>
<feature type="domain" description="O-methyltransferase dimerisation" evidence="5">
    <location>
        <begin position="20"/>
        <end position="92"/>
    </location>
</feature>
<dbReference type="GO" id="GO:0032259">
    <property type="term" value="P:methylation"/>
    <property type="evidence" value="ECO:0007669"/>
    <property type="project" value="UniProtKB-KW"/>
</dbReference>
<evidence type="ECO:0000259" key="4">
    <source>
        <dbReference type="Pfam" id="PF00891"/>
    </source>
</evidence>
<dbReference type="Proteomes" id="UP000528608">
    <property type="component" value="Unassembled WGS sequence"/>
</dbReference>
<dbReference type="EMBL" id="LGUI01000005">
    <property type="protein sequence ID" value="PNE32418.1"/>
    <property type="molecule type" value="Genomic_DNA"/>
</dbReference>
<evidence type="ECO:0000256" key="3">
    <source>
        <dbReference type="ARBA" id="ARBA00022691"/>
    </source>
</evidence>
<reference evidence="6 9" key="3">
    <citation type="submission" date="2020-08" db="EMBL/GenBank/DDBJ databases">
        <title>Genomic Encyclopedia of Type Strains, Phase III (KMG-III): the genomes of soil and plant-associated and newly described type strains.</title>
        <authorList>
            <person name="Whitman W."/>
        </authorList>
    </citation>
    <scope>NUCLEOTIDE SEQUENCE [LARGE SCALE GENOMIC DNA]</scope>
    <source>
        <strain evidence="6 9">CECT 3259</strain>
    </source>
</reference>
<keyword evidence="8" id="KW-1185">Reference proteome</keyword>
<protein>
    <submittedName>
        <fullName evidence="6 7">Methyltransferase</fullName>
    </submittedName>
</protein>
<dbReference type="InterPro" id="IPR036388">
    <property type="entry name" value="WH-like_DNA-bd_sf"/>
</dbReference>
<reference evidence="8" key="2">
    <citation type="submission" date="2015-07" db="EMBL/GenBank/DDBJ databases">
        <authorList>
            <person name="Graham D.E."/>
            <person name="Giannone R.J."/>
            <person name="Gulvik C.A."/>
            <person name="Hettich R.L."/>
            <person name="Klingeman D.M."/>
            <person name="Mahan K.M."/>
            <person name="Parry R.J."/>
            <person name="Spain J.C."/>
        </authorList>
    </citation>
    <scope>NUCLEOTIDE SEQUENCE [LARGE SCALE GENOMIC DNA]</scope>
    <source>
        <strain evidence="8">ATCC 27428</strain>
    </source>
</reference>
<gene>
    <name evidence="7" type="ORF">AF335_17590</name>
    <name evidence="6" type="ORF">FHS36_003718</name>
</gene>
<comment type="caution">
    <text evidence="7">The sequence shown here is derived from an EMBL/GenBank/DDBJ whole genome shotgun (WGS) entry which is preliminary data.</text>
</comment>
<dbReference type="InterPro" id="IPR036390">
    <property type="entry name" value="WH_DNA-bd_sf"/>
</dbReference>
<dbReference type="AlphaFoldDB" id="A0A2N8NUH4"/>
<feature type="domain" description="O-methyltransferase C-terminal" evidence="4">
    <location>
        <begin position="139"/>
        <end position="325"/>
    </location>
</feature>
<evidence type="ECO:0000256" key="2">
    <source>
        <dbReference type="ARBA" id="ARBA00022679"/>
    </source>
</evidence>
<dbReference type="OrthoDB" id="582216at2"/>
<dbReference type="Gene3D" id="1.20.58.1390">
    <property type="match status" value="1"/>
</dbReference>
<evidence type="ECO:0000313" key="8">
    <source>
        <dbReference type="Proteomes" id="UP000235945"/>
    </source>
</evidence>
<reference evidence="7" key="1">
    <citation type="submission" date="2015-07" db="EMBL/GenBank/DDBJ databases">
        <authorList>
            <person name="Noorani M."/>
        </authorList>
    </citation>
    <scope>NUCLEOTIDE SEQUENCE [LARGE SCALE GENOMIC DNA]</scope>
    <source>
        <strain evidence="7">ATCC 27428</strain>
    </source>
</reference>
<dbReference type="EMBL" id="JACHJF010000011">
    <property type="protein sequence ID" value="MBB5120276.1"/>
    <property type="molecule type" value="Genomic_DNA"/>
</dbReference>
<dbReference type="Pfam" id="PF08100">
    <property type="entry name" value="Dimerisation"/>
    <property type="match status" value="1"/>
</dbReference>
<evidence type="ECO:0000313" key="6">
    <source>
        <dbReference type="EMBL" id="MBB5120276.1"/>
    </source>
</evidence>
<dbReference type="Pfam" id="PF00891">
    <property type="entry name" value="Methyltransf_2"/>
    <property type="match status" value="1"/>
</dbReference>
<keyword evidence="1 7" id="KW-0489">Methyltransferase</keyword>
<dbReference type="CDD" id="cd02440">
    <property type="entry name" value="AdoMet_MTases"/>
    <property type="match status" value="1"/>
</dbReference>
<dbReference type="PANTHER" id="PTHR43712">
    <property type="entry name" value="PUTATIVE (AFU_ORTHOLOGUE AFUA_4G14580)-RELATED"/>
    <property type="match status" value="1"/>
</dbReference>
<dbReference type="RefSeq" id="WP_102919380.1">
    <property type="nucleotide sequence ID" value="NZ_JACHJF010000011.1"/>
</dbReference>
<dbReference type="InterPro" id="IPR029063">
    <property type="entry name" value="SAM-dependent_MTases_sf"/>
</dbReference>
<keyword evidence="3" id="KW-0949">S-adenosyl-L-methionine</keyword>
<evidence type="ECO:0000313" key="9">
    <source>
        <dbReference type="Proteomes" id="UP000528608"/>
    </source>
</evidence>
<dbReference type="InterPro" id="IPR001077">
    <property type="entry name" value="COMT_C"/>
</dbReference>
<sequence>MNDAPDTRSRLLERFDLIVNGPALFNSLVAGIELGVFDTLAEGPAPFEELRARTGIPVHQLRVLLHALCATELVDKEDGRYANTAVADELLAGDGPDSWKHILRGWQEIYYPAFPHATTALRAGTNTALDGYPGTEPTLYQRLSHDPEREAVLHASMSAFTLQSMSGLLDNIGLAPGERLLDIGGGDGTTARELVKRFPDSTVTIFDLPSVVALAEEGEDAVAGGRIGFQGGDLFEDDFPGGVDCVLFSHCLEVLSPERILTLLRKAHAALRPGGRLFIYGFTLSDQERGVYSARLSLYLTVLATGQGLAYPVGEYERLMREAGFPTVEAITGLPYEHSLMVATKA</sequence>
<dbReference type="SUPFAM" id="SSF46785">
    <property type="entry name" value="Winged helix' DNA-binding domain"/>
    <property type="match status" value="1"/>
</dbReference>